<sequence>MHQSGMSLVNGKGAGALNHRDFRLLLAGDAVSQFGSAMFPIALVGLVAEPHGPAILGLLMGAQGIVVSLLGLPVGALINRYKKKHVLIVAHTGELLVVLGHATNPHSVSTLVVLATLSGVFSSAVRPAAGSLLPVLLPAEHLQQANALKGIANRGAGIAGPAVAGLLLTLTSASVVFVIDAMTFLMVIAALAVIREQRLPRDETGPRRLLADLKEGMAEVRQRPWVVAIIAIATVQAPLTIAPGFILLPIVAADDYGPSTYGLAMSCMAVGEVVGGLLATKWTPRRPGLVSLVGVMPYPLVLLALAATAPVGIIFTGYLLIGIGFMLFGVYWYTALQRDIPPDRLGVVFSIDQVGSFGLQPVGYAVSGALANMIGAKPVLVGAGLFGVLTTLVPLAVPGVPRLADPASPKEQATELGIQTS</sequence>
<feature type="transmembrane region" description="Helical" evidence="6">
    <location>
        <begin position="313"/>
        <end position="334"/>
    </location>
</feature>
<organism evidence="7 8">
    <name type="scientific">Streptomyces jeddahensis</name>
    <dbReference type="NCBI Taxonomy" id="1716141"/>
    <lineage>
        <taxon>Bacteria</taxon>
        <taxon>Bacillati</taxon>
        <taxon>Actinomycetota</taxon>
        <taxon>Actinomycetes</taxon>
        <taxon>Kitasatosporales</taxon>
        <taxon>Streptomycetaceae</taxon>
        <taxon>Streptomyces</taxon>
    </lineage>
</organism>
<feature type="transmembrane region" description="Helical" evidence="6">
    <location>
        <begin position="287"/>
        <end position="307"/>
    </location>
</feature>
<evidence type="ECO:0000256" key="6">
    <source>
        <dbReference type="SAM" id="Phobius"/>
    </source>
</evidence>
<evidence type="ECO:0000313" key="8">
    <source>
        <dbReference type="Proteomes" id="UP000077381"/>
    </source>
</evidence>
<feature type="transmembrane region" description="Helical" evidence="6">
    <location>
        <begin position="175"/>
        <end position="194"/>
    </location>
</feature>
<feature type="transmembrane region" description="Helical" evidence="6">
    <location>
        <begin position="379"/>
        <end position="397"/>
    </location>
</feature>
<dbReference type="EMBL" id="LOHS01000200">
    <property type="protein sequence ID" value="OAH09474.1"/>
    <property type="molecule type" value="Genomic_DNA"/>
</dbReference>
<keyword evidence="3 6" id="KW-0812">Transmembrane</keyword>
<evidence type="ECO:0000256" key="2">
    <source>
        <dbReference type="ARBA" id="ARBA00022475"/>
    </source>
</evidence>
<dbReference type="SUPFAM" id="SSF103473">
    <property type="entry name" value="MFS general substrate transporter"/>
    <property type="match status" value="1"/>
</dbReference>
<dbReference type="GO" id="GO:0005886">
    <property type="term" value="C:plasma membrane"/>
    <property type="evidence" value="ECO:0007669"/>
    <property type="project" value="UniProtKB-SubCell"/>
</dbReference>
<dbReference type="PANTHER" id="PTHR23513:SF11">
    <property type="entry name" value="STAPHYLOFERRIN A TRANSPORTER"/>
    <property type="match status" value="1"/>
</dbReference>
<dbReference type="InterPro" id="IPR036259">
    <property type="entry name" value="MFS_trans_sf"/>
</dbReference>
<dbReference type="PATRIC" id="fig|1716141.3.peg.7765"/>
<protein>
    <submittedName>
        <fullName evidence="7">Enterobactin exporter EntS</fullName>
    </submittedName>
</protein>
<dbReference type="PANTHER" id="PTHR23513">
    <property type="entry name" value="INTEGRAL MEMBRANE EFFLUX PROTEIN-RELATED"/>
    <property type="match status" value="1"/>
</dbReference>
<name>A0A177HGR7_9ACTN</name>
<accession>A0A177HGR7</accession>
<proteinExistence type="predicted"/>
<reference evidence="7 8" key="1">
    <citation type="submission" date="2015-12" db="EMBL/GenBank/DDBJ databases">
        <title>Genome sequence of Streptomyces sp. G25.</title>
        <authorList>
            <person name="Poehlein A."/>
            <person name="Roettig A."/>
            <person name="Hiessl S."/>
            <person name="Hauschild P."/>
            <person name="Schauer J."/>
            <person name="Madkour M.H."/>
            <person name="Al-Ansari A.M."/>
            <person name="Almakishah N.H."/>
            <person name="Steinbuechel A."/>
            <person name="Daniel R."/>
        </authorList>
    </citation>
    <scope>NUCLEOTIDE SEQUENCE [LARGE SCALE GENOMIC DNA]</scope>
    <source>
        <strain evidence="8">G25(2015)</strain>
    </source>
</reference>
<comment type="subcellular location">
    <subcellularLocation>
        <location evidence="1">Cell membrane</location>
        <topology evidence="1">Multi-pass membrane protein</topology>
    </subcellularLocation>
</comment>
<comment type="caution">
    <text evidence="7">The sequence shown here is derived from an EMBL/GenBank/DDBJ whole genome shotgun (WGS) entry which is preliminary data.</text>
</comment>
<feature type="transmembrane region" description="Helical" evidence="6">
    <location>
        <begin position="225"/>
        <end position="248"/>
    </location>
</feature>
<feature type="transmembrane region" description="Helical" evidence="6">
    <location>
        <begin position="24"/>
        <end position="48"/>
    </location>
</feature>
<feature type="transmembrane region" description="Helical" evidence="6">
    <location>
        <begin position="54"/>
        <end position="78"/>
    </location>
</feature>
<dbReference type="CDD" id="cd06173">
    <property type="entry name" value="MFS_MefA_like"/>
    <property type="match status" value="1"/>
</dbReference>
<dbReference type="GO" id="GO:0022857">
    <property type="term" value="F:transmembrane transporter activity"/>
    <property type="evidence" value="ECO:0007669"/>
    <property type="project" value="InterPro"/>
</dbReference>
<evidence type="ECO:0000256" key="3">
    <source>
        <dbReference type="ARBA" id="ARBA00022692"/>
    </source>
</evidence>
<feature type="transmembrane region" description="Helical" evidence="6">
    <location>
        <begin position="260"/>
        <end position="280"/>
    </location>
</feature>
<dbReference type="Pfam" id="PF07690">
    <property type="entry name" value="MFS_1"/>
    <property type="match status" value="1"/>
</dbReference>
<dbReference type="InterPro" id="IPR011701">
    <property type="entry name" value="MFS"/>
</dbReference>
<dbReference type="STRING" id="1716141.STSP_73270"/>
<feature type="transmembrane region" description="Helical" evidence="6">
    <location>
        <begin position="151"/>
        <end position="169"/>
    </location>
</feature>
<dbReference type="AlphaFoldDB" id="A0A177HGR7"/>
<evidence type="ECO:0000256" key="5">
    <source>
        <dbReference type="ARBA" id="ARBA00023136"/>
    </source>
</evidence>
<gene>
    <name evidence="7" type="ORF">STSP_73270</name>
</gene>
<evidence type="ECO:0000313" key="7">
    <source>
        <dbReference type="EMBL" id="OAH09474.1"/>
    </source>
</evidence>
<keyword evidence="2" id="KW-1003">Cell membrane</keyword>
<evidence type="ECO:0000256" key="4">
    <source>
        <dbReference type="ARBA" id="ARBA00022989"/>
    </source>
</evidence>
<keyword evidence="5 6" id="KW-0472">Membrane</keyword>
<dbReference type="Gene3D" id="1.20.1250.20">
    <property type="entry name" value="MFS general substrate transporter like domains"/>
    <property type="match status" value="1"/>
</dbReference>
<keyword evidence="8" id="KW-1185">Reference proteome</keyword>
<dbReference type="Proteomes" id="UP000077381">
    <property type="component" value="Unassembled WGS sequence"/>
</dbReference>
<keyword evidence="4 6" id="KW-1133">Transmembrane helix</keyword>
<evidence type="ECO:0000256" key="1">
    <source>
        <dbReference type="ARBA" id="ARBA00004651"/>
    </source>
</evidence>